<dbReference type="Proteomes" id="UP000276215">
    <property type="component" value="Unassembled WGS sequence"/>
</dbReference>
<name>A0A3N4JT77_9PEZI</name>
<evidence type="ECO:0000313" key="2">
    <source>
        <dbReference type="Proteomes" id="UP000276215"/>
    </source>
</evidence>
<keyword evidence="2" id="KW-1185">Reference proteome</keyword>
<accession>A0A3N4JT77</accession>
<gene>
    <name evidence="1" type="ORF">L873DRAFT_1889418</name>
</gene>
<proteinExistence type="predicted"/>
<protein>
    <submittedName>
        <fullName evidence="1">Uncharacterized protein</fullName>
    </submittedName>
</protein>
<dbReference type="OrthoDB" id="3218065at2759"/>
<evidence type="ECO:0000313" key="1">
    <source>
        <dbReference type="EMBL" id="RPB01387.1"/>
    </source>
</evidence>
<sequence length="228" mass="25992">MISDVLYPFGRVTVPEQTTHEGMVLAELDPMCCEATEYFEYGKNNEGYWTGEHLVNHITNVVILIFQLSYPLESVYGLFLFDNAAGHCCYADDALRSINVRMRPGGKQYLLCAGWYEINGVKQIQEMIFPHKYEKFPNLAQGLKSVVEEQKLCCPHLHLDCMSCYCQQSNKSVMDGLHCQKKPNYCSKKKQCGEYWRAINEFLLIKRCGQCLLLGKHSKDGTSTVCCA</sequence>
<dbReference type="EMBL" id="ML120373">
    <property type="protein sequence ID" value="RPB01387.1"/>
    <property type="molecule type" value="Genomic_DNA"/>
</dbReference>
<organism evidence="1 2">
    <name type="scientific">Choiromyces venosus 120613-1</name>
    <dbReference type="NCBI Taxonomy" id="1336337"/>
    <lineage>
        <taxon>Eukaryota</taxon>
        <taxon>Fungi</taxon>
        <taxon>Dikarya</taxon>
        <taxon>Ascomycota</taxon>
        <taxon>Pezizomycotina</taxon>
        <taxon>Pezizomycetes</taxon>
        <taxon>Pezizales</taxon>
        <taxon>Tuberaceae</taxon>
        <taxon>Choiromyces</taxon>
    </lineage>
</organism>
<dbReference type="STRING" id="1336337.A0A3N4JT77"/>
<dbReference type="AlphaFoldDB" id="A0A3N4JT77"/>
<reference evidence="1 2" key="1">
    <citation type="journal article" date="2018" name="Nat. Ecol. Evol.">
        <title>Pezizomycetes genomes reveal the molecular basis of ectomycorrhizal truffle lifestyle.</title>
        <authorList>
            <person name="Murat C."/>
            <person name="Payen T."/>
            <person name="Noel B."/>
            <person name="Kuo A."/>
            <person name="Morin E."/>
            <person name="Chen J."/>
            <person name="Kohler A."/>
            <person name="Krizsan K."/>
            <person name="Balestrini R."/>
            <person name="Da Silva C."/>
            <person name="Montanini B."/>
            <person name="Hainaut M."/>
            <person name="Levati E."/>
            <person name="Barry K.W."/>
            <person name="Belfiori B."/>
            <person name="Cichocki N."/>
            <person name="Clum A."/>
            <person name="Dockter R.B."/>
            <person name="Fauchery L."/>
            <person name="Guy J."/>
            <person name="Iotti M."/>
            <person name="Le Tacon F."/>
            <person name="Lindquist E.A."/>
            <person name="Lipzen A."/>
            <person name="Malagnac F."/>
            <person name="Mello A."/>
            <person name="Molinier V."/>
            <person name="Miyauchi S."/>
            <person name="Poulain J."/>
            <person name="Riccioni C."/>
            <person name="Rubini A."/>
            <person name="Sitrit Y."/>
            <person name="Splivallo R."/>
            <person name="Traeger S."/>
            <person name="Wang M."/>
            <person name="Zifcakova L."/>
            <person name="Wipf D."/>
            <person name="Zambonelli A."/>
            <person name="Paolocci F."/>
            <person name="Nowrousian M."/>
            <person name="Ottonello S."/>
            <person name="Baldrian P."/>
            <person name="Spatafora J.W."/>
            <person name="Henrissat B."/>
            <person name="Nagy L.G."/>
            <person name="Aury J.M."/>
            <person name="Wincker P."/>
            <person name="Grigoriev I.V."/>
            <person name="Bonfante P."/>
            <person name="Martin F.M."/>
        </authorList>
    </citation>
    <scope>NUCLEOTIDE SEQUENCE [LARGE SCALE GENOMIC DNA]</scope>
    <source>
        <strain evidence="1 2">120613-1</strain>
    </source>
</reference>